<dbReference type="GO" id="GO:0003677">
    <property type="term" value="F:DNA binding"/>
    <property type="evidence" value="ECO:0007669"/>
    <property type="project" value="UniProtKB-KW"/>
</dbReference>
<dbReference type="Gene3D" id="3.30.420.10">
    <property type="entry name" value="Ribonuclease H-like superfamily/Ribonuclease H"/>
    <property type="match status" value="1"/>
</dbReference>
<evidence type="ECO:0000256" key="5">
    <source>
        <dbReference type="ARBA" id="ARBA00023172"/>
    </source>
</evidence>
<dbReference type="AlphaFoldDB" id="A0A840V6N1"/>
<name>A0A840V6N1_9BACT</name>
<dbReference type="PANTHER" id="PTHR10948:SF23">
    <property type="entry name" value="TRANSPOSASE INSI FOR INSERTION SEQUENCE ELEMENT IS30A-RELATED"/>
    <property type="match status" value="1"/>
</dbReference>
<evidence type="ECO:0000313" key="7">
    <source>
        <dbReference type="EMBL" id="MBB5352686.1"/>
    </source>
</evidence>
<organism evidence="7 8">
    <name type="scientific">Haloferula luteola</name>
    <dbReference type="NCBI Taxonomy" id="595692"/>
    <lineage>
        <taxon>Bacteria</taxon>
        <taxon>Pseudomonadati</taxon>
        <taxon>Verrucomicrobiota</taxon>
        <taxon>Verrucomicrobiia</taxon>
        <taxon>Verrucomicrobiales</taxon>
        <taxon>Verrucomicrobiaceae</taxon>
        <taxon>Haloferula</taxon>
    </lineage>
</organism>
<dbReference type="PROSITE" id="PS01043">
    <property type="entry name" value="TRANSPOSASE_IS30"/>
    <property type="match status" value="1"/>
</dbReference>
<dbReference type="GO" id="GO:0015074">
    <property type="term" value="P:DNA integration"/>
    <property type="evidence" value="ECO:0007669"/>
    <property type="project" value="InterPro"/>
</dbReference>
<dbReference type="EMBL" id="JACHFD010000015">
    <property type="protein sequence ID" value="MBB5352686.1"/>
    <property type="molecule type" value="Genomic_DNA"/>
</dbReference>
<comment type="function">
    <text evidence="1">Required for the transposition of the insertion element.</text>
</comment>
<dbReference type="InterPro" id="IPR001584">
    <property type="entry name" value="Integrase_cat-core"/>
</dbReference>
<dbReference type="GO" id="GO:0006313">
    <property type="term" value="P:DNA transposition"/>
    <property type="evidence" value="ECO:0007669"/>
    <property type="project" value="InterPro"/>
</dbReference>
<dbReference type="InterPro" id="IPR036397">
    <property type="entry name" value="RNaseH_sf"/>
</dbReference>
<evidence type="ECO:0000259" key="6">
    <source>
        <dbReference type="PROSITE" id="PS50994"/>
    </source>
</evidence>
<keyword evidence="5" id="KW-0233">DNA recombination</keyword>
<keyword evidence="3" id="KW-0815">Transposition</keyword>
<dbReference type="InterPro" id="IPR025246">
    <property type="entry name" value="IS30-like_HTH"/>
</dbReference>
<dbReference type="NCBIfam" id="NF033563">
    <property type="entry name" value="transpos_IS30"/>
    <property type="match status" value="1"/>
</dbReference>
<comment type="caution">
    <text evidence="7">The sequence shown here is derived from an EMBL/GenBank/DDBJ whole genome shotgun (WGS) entry which is preliminary data.</text>
</comment>
<dbReference type="SUPFAM" id="SSF53098">
    <property type="entry name" value="Ribonuclease H-like"/>
    <property type="match status" value="1"/>
</dbReference>
<proteinExistence type="inferred from homology"/>
<dbReference type="InterPro" id="IPR012337">
    <property type="entry name" value="RNaseH-like_sf"/>
</dbReference>
<dbReference type="Proteomes" id="UP000557717">
    <property type="component" value="Unassembled WGS sequence"/>
</dbReference>
<evidence type="ECO:0000256" key="4">
    <source>
        <dbReference type="ARBA" id="ARBA00023125"/>
    </source>
</evidence>
<keyword evidence="4" id="KW-0238">DNA-binding</keyword>
<protein>
    <submittedName>
        <fullName evidence="7">IS30 family transposase</fullName>
    </submittedName>
</protein>
<comment type="similarity">
    <text evidence="2">Belongs to the transposase IS30 family.</text>
</comment>
<dbReference type="PANTHER" id="PTHR10948">
    <property type="entry name" value="TRANSPOSASE"/>
    <property type="match status" value="1"/>
</dbReference>
<dbReference type="GO" id="GO:0004803">
    <property type="term" value="F:transposase activity"/>
    <property type="evidence" value="ECO:0007669"/>
    <property type="project" value="InterPro"/>
</dbReference>
<evidence type="ECO:0000256" key="3">
    <source>
        <dbReference type="ARBA" id="ARBA00022578"/>
    </source>
</evidence>
<evidence type="ECO:0000313" key="8">
    <source>
        <dbReference type="Proteomes" id="UP000557717"/>
    </source>
</evidence>
<gene>
    <name evidence="7" type="ORF">HNR46_002934</name>
</gene>
<keyword evidence="8" id="KW-1185">Reference proteome</keyword>
<dbReference type="InterPro" id="IPR053392">
    <property type="entry name" value="Transposase_IS30-like"/>
</dbReference>
<evidence type="ECO:0000256" key="1">
    <source>
        <dbReference type="ARBA" id="ARBA00002190"/>
    </source>
</evidence>
<sequence>MRGAYVKVEEIARRLGRHRSTIYWELKRNASAHDGGYRAIHACWKASGRQKRSRRNMRYGPGDFEPVEELLREDLSPEQVVGRMRLERRGTMSHETIYKWIWLDRRHGGTLWRHLRGARKQRRKRYGRNDSRVRLAGKRMIGKPPAVVERRSRIGDWEIDTVHGKGKAGVVTIVERRSGLVRIGKLERISMAQTGSRTVKLLSGEQNPVRTITADNGCEFHNDKRVEKSLGTTIDFATPHHSWERGTNENTNGLIRQYLPKGEDLAGLTQRECTKIAEKMNKRPRKRLKFRTPNEIYDGLSPVALQT</sequence>
<dbReference type="Pfam" id="PF13936">
    <property type="entry name" value="HTH_38"/>
    <property type="match status" value="1"/>
</dbReference>
<reference evidence="7 8" key="1">
    <citation type="submission" date="2020-08" db="EMBL/GenBank/DDBJ databases">
        <title>Genomic Encyclopedia of Type Strains, Phase IV (KMG-IV): sequencing the most valuable type-strain genomes for metagenomic binning, comparative biology and taxonomic classification.</title>
        <authorList>
            <person name="Goeker M."/>
        </authorList>
    </citation>
    <scope>NUCLEOTIDE SEQUENCE [LARGE SCALE GENOMIC DNA]</scope>
    <source>
        <strain evidence="7 8">YC6886</strain>
    </source>
</reference>
<dbReference type="PROSITE" id="PS50994">
    <property type="entry name" value="INTEGRASE"/>
    <property type="match status" value="1"/>
</dbReference>
<dbReference type="InterPro" id="IPR001598">
    <property type="entry name" value="Transposase_IS30_CS"/>
</dbReference>
<dbReference type="InterPro" id="IPR051917">
    <property type="entry name" value="Transposase-Integrase"/>
</dbReference>
<dbReference type="GO" id="GO:0005829">
    <property type="term" value="C:cytosol"/>
    <property type="evidence" value="ECO:0007669"/>
    <property type="project" value="TreeGrafter"/>
</dbReference>
<accession>A0A840V6N1</accession>
<feature type="domain" description="Integrase catalytic" evidence="6">
    <location>
        <begin position="141"/>
        <end position="301"/>
    </location>
</feature>
<evidence type="ECO:0000256" key="2">
    <source>
        <dbReference type="ARBA" id="ARBA00006363"/>
    </source>
</evidence>